<dbReference type="Proteomes" id="UP000744555">
    <property type="component" value="Unassembled WGS sequence"/>
</dbReference>
<dbReference type="EMBL" id="LZEU01000001">
    <property type="protein sequence ID" value="MBC9250950.1"/>
    <property type="molecule type" value="Genomic_DNA"/>
</dbReference>
<dbReference type="GO" id="GO:0016787">
    <property type="term" value="F:hydrolase activity"/>
    <property type="evidence" value="ECO:0007669"/>
    <property type="project" value="UniProtKB-KW"/>
</dbReference>
<name>A0ABR7S2B4_AQUAC</name>
<organism evidence="3 4">
    <name type="scientific">Aquipseudomonas alcaligenes</name>
    <name type="common">Pseudomonas alcaligenes</name>
    <dbReference type="NCBI Taxonomy" id="43263"/>
    <lineage>
        <taxon>Bacteria</taxon>
        <taxon>Pseudomonadati</taxon>
        <taxon>Pseudomonadota</taxon>
        <taxon>Gammaproteobacteria</taxon>
        <taxon>Pseudomonadales</taxon>
        <taxon>Pseudomonadaceae</taxon>
        <taxon>Aquipseudomonas</taxon>
    </lineage>
</organism>
<keyword evidence="1 3" id="KW-0378">Hydrolase</keyword>
<protein>
    <submittedName>
        <fullName evidence="3">Alpha/beta hydrolase</fullName>
    </submittedName>
</protein>
<evidence type="ECO:0000313" key="3">
    <source>
        <dbReference type="EMBL" id="MBC9250950.1"/>
    </source>
</evidence>
<dbReference type="PANTHER" id="PTHR22946:SF9">
    <property type="entry name" value="POLYKETIDE TRANSFERASE AF380"/>
    <property type="match status" value="1"/>
</dbReference>
<keyword evidence="4" id="KW-1185">Reference proteome</keyword>
<feature type="domain" description="Xaa-Pro dipeptidyl-peptidase-like" evidence="2">
    <location>
        <begin position="18"/>
        <end position="141"/>
    </location>
</feature>
<dbReference type="InterPro" id="IPR000383">
    <property type="entry name" value="Xaa-Pro-like_dom"/>
</dbReference>
<dbReference type="Pfam" id="PF02129">
    <property type="entry name" value="Peptidase_S15"/>
    <property type="match status" value="1"/>
</dbReference>
<gene>
    <name evidence="3" type="ORF">A9179_11735</name>
</gene>
<evidence type="ECO:0000256" key="1">
    <source>
        <dbReference type="ARBA" id="ARBA00022801"/>
    </source>
</evidence>
<dbReference type="SUPFAM" id="SSF53474">
    <property type="entry name" value="alpha/beta-Hydrolases"/>
    <property type="match status" value="1"/>
</dbReference>
<dbReference type="InterPro" id="IPR029058">
    <property type="entry name" value="AB_hydrolase_fold"/>
</dbReference>
<dbReference type="PANTHER" id="PTHR22946">
    <property type="entry name" value="DIENELACTONE HYDROLASE DOMAIN-CONTAINING PROTEIN-RELATED"/>
    <property type="match status" value="1"/>
</dbReference>
<accession>A0ABR7S2B4</accession>
<dbReference type="RefSeq" id="WP_187806015.1">
    <property type="nucleotide sequence ID" value="NZ_LZEU01000001.1"/>
</dbReference>
<proteinExistence type="predicted"/>
<comment type="caution">
    <text evidence="3">The sequence shown here is derived from an EMBL/GenBank/DDBJ whole genome shotgun (WGS) entry which is preliminary data.</text>
</comment>
<evidence type="ECO:0000313" key="4">
    <source>
        <dbReference type="Proteomes" id="UP000744555"/>
    </source>
</evidence>
<reference evidence="3 4" key="1">
    <citation type="submission" date="2016-06" db="EMBL/GenBank/DDBJ databases">
        <authorList>
            <person name="Ramos C."/>
            <person name="Pintado A."/>
            <person name="Crespo-Gomez J.I."/>
        </authorList>
    </citation>
    <scope>NUCLEOTIDE SEQUENCE [LARGE SCALE GENOMIC DNA]</scope>
    <source>
        <strain evidence="3 4">AVO110</strain>
    </source>
</reference>
<dbReference type="InterPro" id="IPR050261">
    <property type="entry name" value="FrsA_esterase"/>
</dbReference>
<dbReference type="Gene3D" id="3.40.50.1820">
    <property type="entry name" value="alpha/beta hydrolase"/>
    <property type="match status" value="1"/>
</dbReference>
<evidence type="ECO:0000259" key="2">
    <source>
        <dbReference type="Pfam" id="PF02129"/>
    </source>
</evidence>
<sequence>MQRLDVQFSSEDSLCRAWLYLPETPKPAPVIVMAHGLGGTRAARLDVYADRFRELGYACLVFDYRYFGDSEGEPRQLLDVNKQLQDWTAAVAFARTRKDVDGRRVVLWGTSFSGGHVLSIAADDQRIAAIISQCPFTDGMASSMAVSPKTAVKVTIQAIKDQIGSWCGASPVMIAIVGKPGSTAMMTAPDCESGYLGLVPTEDAARSPNYVAARIALQILFYFPGRKTPQIHCPVLFCVCENDSVAPAGATLRHARRTPQGEISIYKEGHFDIYSGESYERAIGAQIDFLQRSVPLK</sequence>